<sequence length="83" mass="9469">MKRTIFEDCILSEVDFSDAILAESSFLNCDLNGSIFNNTNLEKADFRTSFNYSIDPTVNRIKKAKFSIEGSKGLLDKFDIEIY</sequence>
<dbReference type="AlphaFoldDB" id="A0A645A7G1"/>
<dbReference type="EMBL" id="VSSQ01012388">
    <property type="protein sequence ID" value="MPM49119.1"/>
    <property type="molecule type" value="Genomic_DNA"/>
</dbReference>
<protein>
    <recommendedName>
        <fullName evidence="2">Pentapeptide repeat protein MfpA</fullName>
    </recommendedName>
</protein>
<proteinExistence type="predicted"/>
<evidence type="ECO:0008006" key="2">
    <source>
        <dbReference type="Google" id="ProtNLM"/>
    </source>
</evidence>
<gene>
    <name evidence="1" type="ORF">SDC9_95847</name>
</gene>
<evidence type="ECO:0000313" key="1">
    <source>
        <dbReference type="EMBL" id="MPM49119.1"/>
    </source>
</evidence>
<organism evidence="1">
    <name type="scientific">bioreactor metagenome</name>
    <dbReference type="NCBI Taxonomy" id="1076179"/>
    <lineage>
        <taxon>unclassified sequences</taxon>
        <taxon>metagenomes</taxon>
        <taxon>ecological metagenomes</taxon>
    </lineage>
</organism>
<dbReference type="SUPFAM" id="SSF141571">
    <property type="entry name" value="Pentapeptide repeat-like"/>
    <property type="match status" value="1"/>
</dbReference>
<dbReference type="Gene3D" id="2.160.20.80">
    <property type="entry name" value="E3 ubiquitin-protein ligase SopA"/>
    <property type="match status" value="1"/>
</dbReference>
<accession>A0A645A7G1</accession>
<comment type="caution">
    <text evidence="1">The sequence shown here is derived from an EMBL/GenBank/DDBJ whole genome shotgun (WGS) entry which is preliminary data.</text>
</comment>
<dbReference type="Pfam" id="PF13599">
    <property type="entry name" value="Pentapeptide_4"/>
    <property type="match status" value="1"/>
</dbReference>
<name>A0A645A7G1_9ZZZZ</name>
<dbReference type="InterPro" id="IPR001646">
    <property type="entry name" value="5peptide_repeat"/>
</dbReference>
<reference evidence="1" key="1">
    <citation type="submission" date="2019-08" db="EMBL/GenBank/DDBJ databases">
        <authorList>
            <person name="Kucharzyk K."/>
            <person name="Murdoch R.W."/>
            <person name="Higgins S."/>
            <person name="Loffler F."/>
        </authorList>
    </citation>
    <scope>NUCLEOTIDE SEQUENCE</scope>
</reference>